<keyword evidence="4" id="KW-1185">Reference proteome</keyword>
<accession>A0A0M0KWR6</accession>
<feature type="coiled-coil region" evidence="1">
    <location>
        <begin position="73"/>
        <end position="100"/>
    </location>
</feature>
<name>A0A0M0KWR6_9BACI</name>
<feature type="region of interest" description="Disordered" evidence="2">
    <location>
        <begin position="45"/>
        <end position="66"/>
    </location>
</feature>
<dbReference type="Proteomes" id="UP000037558">
    <property type="component" value="Unassembled WGS sequence"/>
</dbReference>
<dbReference type="PATRIC" id="fig|284581.3.peg.2898"/>
<evidence type="ECO:0000313" key="3">
    <source>
        <dbReference type="EMBL" id="KOO42833.1"/>
    </source>
</evidence>
<organism evidence="3 4">
    <name type="scientific">Priestia koreensis</name>
    <dbReference type="NCBI Taxonomy" id="284581"/>
    <lineage>
        <taxon>Bacteria</taxon>
        <taxon>Bacillati</taxon>
        <taxon>Bacillota</taxon>
        <taxon>Bacilli</taxon>
        <taxon>Bacillales</taxon>
        <taxon>Bacillaceae</taxon>
        <taxon>Priestia</taxon>
    </lineage>
</organism>
<dbReference type="Gene3D" id="1.10.10.60">
    <property type="entry name" value="Homeodomain-like"/>
    <property type="match status" value="1"/>
</dbReference>
<dbReference type="Pfam" id="PF13384">
    <property type="entry name" value="HTH_23"/>
    <property type="match status" value="1"/>
</dbReference>
<dbReference type="AlphaFoldDB" id="A0A0M0KWR6"/>
<dbReference type="RefSeq" id="WP_053402633.1">
    <property type="nucleotide sequence ID" value="NZ_CP061868.1"/>
</dbReference>
<proteinExistence type="predicted"/>
<comment type="caution">
    <text evidence="3">The sequence shown here is derived from an EMBL/GenBank/DDBJ whole genome shotgun (WGS) entry which is preliminary data.</text>
</comment>
<evidence type="ECO:0000256" key="2">
    <source>
        <dbReference type="SAM" id="MobiDB-lite"/>
    </source>
</evidence>
<reference evidence="4" key="1">
    <citation type="submission" date="2015-08" db="EMBL/GenBank/DDBJ databases">
        <title>Fjat-14210 dsm16467.</title>
        <authorList>
            <person name="Liu B."/>
            <person name="Wang J."/>
            <person name="Zhu Y."/>
            <person name="Liu G."/>
            <person name="Chen Q."/>
            <person name="Chen Z."/>
            <person name="Lan J."/>
            <person name="Che J."/>
            <person name="Ge C."/>
            <person name="Shi H."/>
            <person name="Pan Z."/>
            <person name="Liu X."/>
        </authorList>
    </citation>
    <scope>NUCLEOTIDE SEQUENCE [LARGE SCALE GENOMIC DNA]</scope>
    <source>
        <strain evidence="4">DSM 16467</strain>
    </source>
</reference>
<evidence type="ECO:0000313" key="4">
    <source>
        <dbReference type="Proteomes" id="UP000037558"/>
    </source>
</evidence>
<keyword evidence="1" id="KW-0175">Coiled coil</keyword>
<evidence type="ECO:0000256" key="1">
    <source>
        <dbReference type="SAM" id="Coils"/>
    </source>
</evidence>
<sequence length="110" mass="12546">MYSKNAERQKAEQLLLQGIKPKDVSEQLGVHLSSVYNWKKELNLSPKTSTSSKKDTSKQNFSSTQHVENEFQVAQLKKENTALKNRINELEAVVTDLILKLKSKDTGWLD</sequence>
<dbReference type="SUPFAM" id="SSF46689">
    <property type="entry name" value="Homeodomain-like"/>
    <property type="match status" value="1"/>
</dbReference>
<protein>
    <submittedName>
        <fullName evidence="3">Uncharacterized protein</fullName>
    </submittedName>
</protein>
<dbReference type="OrthoDB" id="2880062at2"/>
<dbReference type="EMBL" id="LILC01000023">
    <property type="protein sequence ID" value="KOO42833.1"/>
    <property type="molecule type" value="Genomic_DNA"/>
</dbReference>
<gene>
    <name evidence="3" type="ORF">AMD01_16965</name>
</gene>
<dbReference type="InterPro" id="IPR009057">
    <property type="entry name" value="Homeodomain-like_sf"/>
</dbReference>